<sequence>MKVLMVEPGTEPYEKELNGLKEMQQAVGGLIQAIYPFEDKVAVVCDDEGMLKPNEFNRSMPGGYGGVFGPFFVCGLGADDFVSLTPEQMQVYKKQFHQAELLLGVMDNTPVTLRVEPFKKRDGPKKDDGLER</sequence>
<dbReference type="InterPro" id="IPR024559">
    <property type="entry name" value="DUF3846"/>
</dbReference>
<accession>A0A810PQX6</accession>
<dbReference type="EMBL" id="AP023415">
    <property type="protein sequence ID" value="BCK79079.1"/>
    <property type="molecule type" value="Genomic_DNA"/>
</dbReference>
<dbReference type="Pfam" id="PF12957">
    <property type="entry name" value="DUF3846"/>
    <property type="match status" value="1"/>
</dbReference>
<organism evidence="2 3">
    <name type="scientific">Vescimonas fastidiosa</name>
    <dbReference type="NCBI Taxonomy" id="2714353"/>
    <lineage>
        <taxon>Bacteria</taxon>
        <taxon>Bacillati</taxon>
        <taxon>Bacillota</taxon>
        <taxon>Clostridia</taxon>
        <taxon>Eubacteriales</taxon>
        <taxon>Oscillospiraceae</taxon>
        <taxon>Vescimonas</taxon>
    </lineage>
</organism>
<dbReference type="KEGG" id="vfa:MM35RIKEN_12710"/>
<evidence type="ECO:0000313" key="2">
    <source>
        <dbReference type="EMBL" id="BCK79079.1"/>
    </source>
</evidence>
<gene>
    <name evidence="2" type="ORF">MM35RIKEN_12710</name>
</gene>
<dbReference type="AlphaFoldDB" id="A0A810PQX6"/>
<evidence type="ECO:0000259" key="1">
    <source>
        <dbReference type="Pfam" id="PF12957"/>
    </source>
</evidence>
<reference evidence="2" key="1">
    <citation type="submission" date="2020-09" db="EMBL/GenBank/DDBJ databases">
        <title>New species isolated from human feces.</title>
        <authorList>
            <person name="Kitahara M."/>
            <person name="Shigeno Y."/>
            <person name="Shime M."/>
            <person name="Matsumoto Y."/>
            <person name="Nakamura S."/>
            <person name="Motooka D."/>
            <person name="Fukuoka S."/>
            <person name="Nishikawa H."/>
            <person name="Benno Y."/>
        </authorList>
    </citation>
    <scope>NUCLEOTIDE SEQUENCE</scope>
    <source>
        <strain evidence="2">MM35</strain>
    </source>
</reference>
<proteinExistence type="predicted"/>
<name>A0A810PQX6_9FIRM</name>
<evidence type="ECO:0000313" key="3">
    <source>
        <dbReference type="Proteomes" id="UP000681343"/>
    </source>
</evidence>
<protein>
    <recommendedName>
        <fullName evidence="1">DUF3846 domain-containing protein</fullName>
    </recommendedName>
</protein>
<dbReference type="RefSeq" id="WP_212820284.1">
    <property type="nucleotide sequence ID" value="NZ_AP023415.1"/>
</dbReference>
<keyword evidence="3" id="KW-1185">Reference proteome</keyword>
<dbReference type="Proteomes" id="UP000681343">
    <property type="component" value="Chromosome"/>
</dbReference>
<feature type="domain" description="DUF3846" evidence="1">
    <location>
        <begin position="1"/>
        <end position="97"/>
    </location>
</feature>